<reference evidence="1" key="1">
    <citation type="thesis" date="2020" institute="ProQuest LLC" country="789 East Eisenhower Parkway, Ann Arbor, MI, USA">
        <title>Comparative Genomics and Chromosome Evolution.</title>
        <authorList>
            <person name="Mudd A.B."/>
        </authorList>
    </citation>
    <scope>NUCLEOTIDE SEQUENCE</scope>
    <source>
        <strain evidence="1">237g6f4</strain>
        <tissue evidence="1">Blood</tissue>
    </source>
</reference>
<dbReference type="InterPro" id="IPR052859">
    <property type="entry name" value="LRR-IQ_domain_protein"/>
</dbReference>
<gene>
    <name evidence="1" type="ORF">GDO81_023483</name>
</gene>
<dbReference type="Gene3D" id="3.80.10.10">
    <property type="entry name" value="Ribonuclease Inhibitor"/>
    <property type="match status" value="1"/>
</dbReference>
<dbReference type="AlphaFoldDB" id="A0AAV6ZHJ8"/>
<dbReference type="SUPFAM" id="SSF52058">
    <property type="entry name" value="L domain-like"/>
    <property type="match status" value="1"/>
</dbReference>
<accession>A0AAV6ZHJ8</accession>
<dbReference type="EMBL" id="WNYA01000287">
    <property type="protein sequence ID" value="KAG8548919.1"/>
    <property type="molecule type" value="Genomic_DNA"/>
</dbReference>
<evidence type="ECO:0000313" key="1">
    <source>
        <dbReference type="EMBL" id="KAG8548919.1"/>
    </source>
</evidence>
<dbReference type="PANTHER" id="PTHR46723">
    <property type="entry name" value="LEUCINE-RICH REPEAT AND IQ DOMAIN-CONTAINING PROTEIN 3"/>
    <property type="match status" value="1"/>
</dbReference>
<dbReference type="PANTHER" id="PTHR46723:SF1">
    <property type="entry name" value="LEUCINE-RICH REPEAT AND IQ DOMAIN-CONTAINING PROTEIN 3"/>
    <property type="match status" value="1"/>
</dbReference>
<dbReference type="InterPro" id="IPR001611">
    <property type="entry name" value="Leu-rich_rpt"/>
</dbReference>
<proteinExistence type="predicted"/>
<evidence type="ECO:0000313" key="2">
    <source>
        <dbReference type="Proteomes" id="UP000824782"/>
    </source>
</evidence>
<organism evidence="1 2">
    <name type="scientific">Engystomops pustulosus</name>
    <name type="common">Tungara frog</name>
    <name type="synonym">Physalaemus pustulosus</name>
    <dbReference type="NCBI Taxonomy" id="76066"/>
    <lineage>
        <taxon>Eukaryota</taxon>
        <taxon>Metazoa</taxon>
        <taxon>Chordata</taxon>
        <taxon>Craniata</taxon>
        <taxon>Vertebrata</taxon>
        <taxon>Euteleostomi</taxon>
        <taxon>Amphibia</taxon>
        <taxon>Batrachia</taxon>
        <taxon>Anura</taxon>
        <taxon>Neobatrachia</taxon>
        <taxon>Hyloidea</taxon>
        <taxon>Leptodactylidae</taxon>
        <taxon>Leiuperinae</taxon>
        <taxon>Engystomops</taxon>
    </lineage>
</organism>
<protein>
    <recommendedName>
        <fullName evidence="3">Leucine-rich repeat and IQ domain-containing protein 3</fullName>
    </recommendedName>
</protein>
<dbReference type="InterPro" id="IPR032675">
    <property type="entry name" value="LRR_dom_sf"/>
</dbReference>
<keyword evidence="2" id="KW-1185">Reference proteome</keyword>
<name>A0AAV6ZHJ8_ENGPU</name>
<evidence type="ECO:0008006" key="3">
    <source>
        <dbReference type="Google" id="ProtNLM"/>
    </source>
</evidence>
<dbReference type="Proteomes" id="UP000824782">
    <property type="component" value="Unassembled WGS sequence"/>
</dbReference>
<dbReference type="PROSITE" id="PS51450">
    <property type="entry name" value="LRR"/>
    <property type="match status" value="1"/>
</dbReference>
<comment type="caution">
    <text evidence="1">The sequence shown here is derived from an EMBL/GenBank/DDBJ whole genome shotgun (WGS) entry which is preliminary data.</text>
</comment>
<feature type="non-terminal residue" evidence="1">
    <location>
        <position position="1"/>
    </location>
</feature>
<sequence>LHGDTHSSCLFQIQDLPDKDFWRQFKNLKLLYLHDNRIRSVDHVESLSSCPNLTGLTLYDTPLSLHKSYRHMAVNSLWSLKALDHFVVSDEEIIEDWNLQGKFKALSPDLHMNMLPASGKDFSPENEMKALNEIIRKINGVLATCSPVLIVQKWIRGYLVRRRMGLIPKLEMKTMRLHYGRRGSLEVQSSPCVEAAVLHNFWDLPLTRRRLPVIKQTHIGNKPMRRVKSSADLPPVMRLTVDLWRLQRDVLQVLPEAEIVYDLGNQNQRPPPITEGLHGEKRAKDVTFTAAEHGEQGHPDPEQNSEGKLGLFGKKVMVHESDPSKDNMILNERSAEDIRCAIQQIHSTVQAKREGANLIKDQSTTRRTGDSGRLMKLLPLCAVDKAYENREKHNSQIKKRNLVLKIQDDRRRAKDNIDEFLGDKVKDAVDQDARDSQILQQQVQNNFLDSSNSIDKVKQRHRLFCNQKEAKRSEYLLAKEFNIHHLSVAKTLLRHDRMIRSQEEMKEKIRLVQNVREDEDGQKEFMKCLQEHRQLLLQIENASEKATLGSLVLQKSNDRLHEARARVTATKGQRVTAQAMCKVAVKQPVTKGTPQKHGRT</sequence>